<keyword evidence="6 12" id="KW-0479">Metal-binding</keyword>
<accession>A0A0E0P1L8</accession>
<evidence type="ECO:0000313" key="14">
    <source>
        <dbReference type="EnsemblPlants" id="ORUFI03G36400.1"/>
    </source>
</evidence>
<dbReference type="FunFam" id="1.10.630.10:FF:000104">
    <property type="entry name" value="Cytochrome P450 family 81 subfamily D polypeptide 8"/>
    <property type="match status" value="2"/>
</dbReference>
<dbReference type="FunFam" id="1.10.630.10:FF:000023">
    <property type="entry name" value="Cytochrome P450 family protein"/>
    <property type="match status" value="1"/>
</dbReference>
<keyword evidence="9 12" id="KW-0408">Iron</keyword>
<dbReference type="InterPro" id="IPR017972">
    <property type="entry name" value="Cyt_P450_CS"/>
</dbReference>
<dbReference type="GO" id="GO:0020037">
    <property type="term" value="F:heme binding"/>
    <property type="evidence" value="ECO:0007669"/>
    <property type="project" value="InterPro"/>
</dbReference>
<reference evidence="15" key="1">
    <citation type="submission" date="2013-06" db="EMBL/GenBank/DDBJ databases">
        <authorList>
            <person name="Zhao Q."/>
        </authorList>
    </citation>
    <scope>NUCLEOTIDE SEQUENCE</scope>
    <source>
        <strain evidence="15">cv. W1943</strain>
    </source>
</reference>
<dbReference type="GO" id="GO:0004497">
    <property type="term" value="F:monooxygenase activity"/>
    <property type="evidence" value="ECO:0007669"/>
    <property type="project" value="UniProtKB-KW"/>
</dbReference>
<keyword evidence="4 12" id="KW-0349">Heme</keyword>
<evidence type="ECO:0000256" key="8">
    <source>
        <dbReference type="ARBA" id="ARBA00023002"/>
    </source>
</evidence>
<feature type="transmembrane region" description="Helical" evidence="13">
    <location>
        <begin position="108"/>
        <end position="127"/>
    </location>
</feature>
<evidence type="ECO:0000256" key="2">
    <source>
        <dbReference type="ARBA" id="ARBA00004370"/>
    </source>
</evidence>
<organism evidence="14 15">
    <name type="scientific">Oryza rufipogon</name>
    <name type="common">Brownbeard rice</name>
    <name type="synonym">Asian wild rice</name>
    <dbReference type="NCBI Taxonomy" id="4529"/>
    <lineage>
        <taxon>Eukaryota</taxon>
        <taxon>Viridiplantae</taxon>
        <taxon>Streptophyta</taxon>
        <taxon>Embryophyta</taxon>
        <taxon>Tracheophyta</taxon>
        <taxon>Spermatophyta</taxon>
        <taxon>Magnoliopsida</taxon>
        <taxon>Liliopsida</taxon>
        <taxon>Poales</taxon>
        <taxon>Poaceae</taxon>
        <taxon>BOP clade</taxon>
        <taxon>Oryzoideae</taxon>
        <taxon>Oryzeae</taxon>
        <taxon>Oryzinae</taxon>
        <taxon>Oryza</taxon>
    </lineage>
</organism>
<dbReference type="Gene3D" id="1.10.630.10">
    <property type="entry name" value="Cytochrome P450"/>
    <property type="match status" value="3"/>
</dbReference>
<comment type="subcellular location">
    <subcellularLocation>
        <location evidence="2">Membrane</location>
    </subcellularLocation>
</comment>
<comment type="similarity">
    <text evidence="3">Belongs to the cytochrome P450 family.</text>
</comment>
<comment type="cofactor">
    <cofactor evidence="1 12">
        <name>heme</name>
        <dbReference type="ChEBI" id="CHEBI:30413"/>
    </cofactor>
</comment>
<dbReference type="PROSITE" id="PS00086">
    <property type="entry name" value="CYTOCHROME_P450"/>
    <property type="match status" value="3"/>
</dbReference>
<protein>
    <recommendedName>
        <fullName evidence="16">Cytochrome P450</fullName>
    </recommendedName>
</protein>
<evidence type="ECO:0008006" key="16">
    <source>
        <dbReference type="Google" id="ProtNLM"/>
    </source>
</evidence>
<evidence type="ECO:0000256" key="4">
    <source>
        <dbReference type="ARBA" id="ARBA00022617"/>
    </source>
</evidence>
<dbReference type="Gramene" id="ORUFI03G36400.1">
    <property type="protein sequence ID" value="ORUFI03G36400.1"/>
    <property type="gene ID" value="ORUFI03G36400"/>
</dbReference>
<dbReference type="STRING" id="4529.A0A0E0P1L8"/>
<evidence type="ECO:0000313" key="15">
    <source>
        <dbReference type="Proteomes" id="UP000008022"/>
    </source>
</evidence>
<dbReference type="InterPro" id="IPR001128">
    <property type="entry name" value="Cyt_P450"/>
</dbReference>
<keyword evidence="8" id="KW-0560">Oxidoreductase</keyword>
<sequence length="1649" mass="182264">MKYQNSVVLTCDGYGSALYFSPWDSVPLPATASPDDGFLLPRFPDVCVQRSQFTNHLAPANGTGGGGSRTGVKEEASEADALSQIAAVHQSHRNTSHIRELSLAMDNAYIIAILSVAILFLLHYYLLGRGNGGAARLPPGPPAVPILGHLHLVKKPMHATMSRLAERYGPVFSLRLGSRRAVVVSSPGCARECFTEHDVTFANRPRFESQLLVSFNGAALATASYGAHWRNLRRIVAVQLLSAHRVGLMSGLIAGEVRAMVRRMYRAAAASPAGAARIQLKRRLFEVSLSVLMETIAHTKATRPETDPDTDMSVEAQEFKQVVDEIIPHIGAANLWDYLPALRWFDVFGVRRKILAAVSRRDAFLRRLIDAERRRLDDGDEGEKKSMIAVLLTLQKTEPEVYTDNMITALTANLFGAGTETTSTTSEWAMSLLLNHPDTLKKAQAEIDASVGNSRLITAADVTRLGYLQCIVRETLRLYPAAPMLLPHESSADCKVGGYNIPRGSMLLINAYAIHRDPAVWEEPEKFMPERFEDGGCDGNLLMPFGMGRRRCPGETLALRTVGLVLGTLIQCFDWERVDGVEVDMTEGGGLTIPKVVPLEAMCRPRDAMGGVLRELAYIAVFSIAILFLLVDYFRCRRRRGSGSNNGENKGMLQLPPSPPAIPFFGHLHLIDKPLHAALSRLAERHGPVFSLRLGSRNAVVVSSPECARECFTDNDVCFANRPQFPSQMPATFYGAGFGFANYGAHWRNLRRIATVHLLSAHRVRGMAGVVSGEIRPMVQRMYRAAAAAGVGVARVQLKRRLFELSLSVLMEAIAQTKTTRPEADDADTDMSVEAQEFKNVLDELNPLLGAANLWDYLPALRVFDVLGVKRKIATLANRRDAFVRRLIDAERQRMDNGVDGGDDGEKKSVISVLLSLQKTEPEVYKDIVIVNLCAALFAAGTETTAMTIEWAMSLLLNHPKILKKAKAEIDASVGNSRLINGDDMPHLSYLQCIINETLRLYPVAPLLIPHESSADCKVNGYHIPSGTMLLVNVIAIQRDPMVWKEPNEFKPERFENGKSEGLFMIPFGMGRRKCPGETMALQTIGLVLGALIQCFDWDRVDGAEVDMTQGSGLTNPRAVPLEAMCKPREAMSDAYIAIFSIAVLLLIHFLFRRRGRSNGMPLPPSPPAIPFFGHLHLIDKPFHAALSRLAERHGPVFSLRLGSRNAVVVSSPECARECFTDNDVCFANRPRFPSQMLATFNGTSLGSANYGPHWRNLRRIATVHLLSSHRVSGMSGIISGQARHMVRRMYRAATASAAGVARVQLNRRLFELSLSVLMEAIAQSKTTHREAPDADTDMSMEAQELRHVLDELNPLIGAANLWDYLPALRWFDVFGVKRKIVAAVNRRNAFMRRLIDAERQRMDNNDVDGGDDGEKKSMISVLLTLQKTQPEVYTDTLIMTLCAPLFGAGTETTSTTIEWAMSLLLNHPEILKKAQAEIDMSVGNSRLISVVDVHRLGYLQCIINETLRMYPAAPLLLPHESSADCKVGGYHIPSGAMLLVNVAAIQRDPVIWKEPSEFKPERFENGRFEGLFMIPFGMGRRRCPGEMLALQTIGLVLGTMIQCFDWGRVDDAMVDMTQSNGLTSLKVIPLEAMCKPREAMCDVLRKFM</sequence>
<name>A0A0E0P1L8_ORYRU</name>
<dbReference type="eggNOG" id="KOG0156">
    <property type="taxonomic scope" value="Eukaryota"/>
</dbReference>
<dbReference type="Pfam" id="PF00067">
    <property type="entry name" value="p450"/>
    <property type="match status" value="3"/>
</dbReference>
<dbReference type="FunFam" id="1.10.630.10:FF:000126">
    <property type="entry name" value="Predicted protein"/>
    <property type="match status" value="2"/>
</dbReference>
<dbReference type="GO" id="GO:0016020">
    <property type="term" value="C:membrane"/>
    <property type="evidence" value="ECO:0007669"/>
    <property type="project" value="UniProtKB-SubCell"/>
</dbReference>
<dbReference type="GO" id="GO:0005506">
    <property type="term" value="F:iron ion binding"/>
    <property type="evidence" value="ECO:0007669"/>
    <property type="project" value="InterPro"/>
</dbReference>
<dbReference type="PANTHER" id="PTHR47947:SF23">
    <property type="entry name" value="CYTOCHROME P450 FAMILY PROTEIN, EXPRESSED"/>
    <property type="match status" value="1"/>
</dbReference>
<feature type="transmembrane region" description="Helical" evidence="13">
    <location>
        <begin position="1135"/>
        <end position="1152"/>
    </location>
</feature>
<keyword evidence="15" id="KW-1185">Reference proteome</keyword>
<evidence type="ECO:0000256" key="1">
    <source>
        <dbReference type="ARBA" id="ARBA00001971"/>
    </source>
</evidence>
<evidence type="ECO:0000256" key="11">
    <source>
        <dbReference type="ARBA" id="ARBA00023136"/>
    </source>
</evidence>
<evidence type="ECO:0000256" key="13">
    <source>
        <dbReference type="SAM" id="Phobius"/>
    </source>
</evidence>
<evidence type="ECO:0000256" key="9">
    <source>
        <dbReference type="ARBA" id="ARBA00023004"/>
    </source>
</evidence>
<keyword evidence="11 13" id="KW-0472">Membrane</keyword>
<evidence type="ECO:0000256" key="10">
    <source>
        <dbReference type="ARBA" id="ARBA00023033"/>
    </source>
</evidence>
<keyword evidence="10" id="KW-0503">Monooxygenase</keyword>
<evidence type="ECO:0000256" key="5">
    <source>
        <dbReference type="ARBA" id="ARBA00022692"/>
    </source>
</evidence>
<dbReference type="SUPFAM" id="SSF48264">
    <property type="entry name" value="Cytochrome P450"/>
    <property type="match status" value="3"/>
</dbReference>
<dbReference type="InterPro" id="IPR002401">
    <property type="entry name" value="Cyt_P450_E_grp-I"/>
</dbReference>
<feature type="transmembrane region" description="Helical" evidence="13">
    <location>
        <begin position="616"/>
        <end position="634"/>
    </location>
</feature>
<evidence type="ECO:0000256" key="7">
    <source>
        <dbReference type="ARBA" id="ARBA00022989"/>
    </source>
</evidence>
<dbReference type="InterPro" id="IPR050651">
    <property type="entry name" value="Plant_Cytochrome_P450_Monoox"/>
</dbReference>
<dbReference type="EnsemblPlants" id="ORUFI03G36400.1">
    <property type="protein sequence ID" value="ORUFI03G36400.1"/>
    <property type="gene ID" value="ORUFI03G36400"/>
</dbReference>
<dbReference type="PRINTS" id="PR00385">
    <property type="entry name" value="P450"/>
</dbReference>
<dbReference type="Proteomes" id="UP000008022">
    <property type="component" value="Unassembled WGS sequence"/>
</dbReference>
<reference evidence="14" key="2">
    <citation type="submission" date="2015-06" db="UniProtKB">
        <authorList>
            <consortium name="EnsemblPlants"/>
        </authorList>
    </citation>
    <scope>IDENTIFICATION</scope>
</reference>
<proteinExistence type="inferred from homology"/>
<dbReference type="GO" id="GO:0016705">
    <property type="term" value="F:oxidoreductase activity, acting on paired donors, with incorporation or reduction of molecular oxygen"/>
    <property type="evidence" value="ECO:0007669"/>
    <property type="project" value="InterPro"/>
</dbReference>
<dbReference type="PRINTS" id="PR00463">
    <property type="entry name" value="EP450I"/>
</dbReference>
<keyword evidence="7 13" id="KW-1133">Transmembrane helix</keyword>
<evidence type="ECO:0000256" key="6">
    <source>
        <dbReference type="ARBA" id="ARBA00022723"/>
    </source>
</evidence>
<dbReference type="InterPro" id="IPR036396">
    <property type="entry name" value="Cyt_P450_sf"/>
</dbReference>
<keyword evidence="5 13" id="KW-0812">Transmembrane</keyword>
<evidence type="ECO:0000256" key="12">
    <source>
        <dbReference type="PIRSR" id="PIRSR602401-1"/>
    </source>
</evidence>
<dbReference type="PANTHER" id="PTHR47947">
    <property type="entry name" value="CYTOCHROME P450 82C3-RELATED"/>
    <property type="match status" value="1"/>
</dbReference>
<feature type="binding site" description="axial binding residue" evidence="12">
    <location>
        <position position="552"/>
    </location>
    <ligand>
        <name>heme</name>
        <dbReference type="ChEBI" id="CHEBI:30413"/>
    </ligand>
    <ligandPart>
        <name>Fe</name>
        <dbReference type="ChEBI" id="CHEBI:18248"/>
    </ligandPart>
</feature>
<evidence type="ECO:0000256" key="3">
    <source>
        <dbReference type="ARBA" id="ARBA00010617"/>
    </source>
</evidence>